<reference evidence="6" key="1">
    <citation type="journal article" date="2019" name="Int. J. Syst. Evol. Microbiol.">
        <title>The Global Catalogue of Microorganisms (GCM) 10K type strain sequencing project: providing services to taxonomists for standard genome sequencing and annotation.</title>
        <authorList>
            <consortium name="The Broad Institute Genomics Platform"/>
            <consortium name="The Broad Institute Genome Sequencing Center for Infectious Disease"/>
            <person name="Wu L."/>
            <person name="Ma J."/>
        </authorList>
    </citation>
    <scope>NUCLEOTIDE SEQUENCE [LARGE SCALE GENOMIC DNA]</scope>
    <source>
        <strain evidence="6">JCM 3115</strain>
    </source>
</reference>
<dbReference type="SUPFAM" id="SSF52091">
    <property type="entry name" value="SpoIIaa-like"/>
    <property type="match status" value="1"/>
</dbReference>
<proteinExistence type="inferred from homology"/>
<feature type="compositionally biased region" description="Low complexity" evidence="3">
    <location>
        <begin position="107"/>
        <end position="120"/>
    </location>
</feature>
<evidence type="ECO:0000256" key="1">
    <source>
        <dbReference type="ARBA" id="ARBA00009013"/>
    </source>
</evidence>
<dbReference type="CDD" id="cd07043">
    <property type="entry name" value="STAS_anti-anti-sigma_factors"/>
    <property type="match status" value="1"/>
</dbReference>
<protein>
    <recommendedName>
        <fullName evidence="2">Anti-sigma factor antagonist</fullName>
    </recommendedName>
</protein>
<evidence type="ECO:0000313" key="6">
    <source>
        <dbReference type="Proteomes" id="UP000611554"/>
    </source>
</evidence>
<dbReference type="InterPro" id="IPR003658">
    <property type="entry name" value="Anti-sigma_ant"/>
</dbReference>
<feature type="domain" description="STAS" evidence="4">
    <location>
        <begin position="4"/>
        <end position="98"/>
    </location>
</feature>
<dbReference type="Proteomes" id="UP000611554">
    <property type="component" value="Unassembled WGS sequence"/>
</dbReference>
<organism evidence="5 6">
    <name type="scientific">Streptosporangium pseudovulgare</name>
    <dbReference type="NCBI Taxonomy" id="35765"/>
    <lineage>
        <taxon>Bacteria</taxon>
        <taxon>Bacillati</taxon>
        <taxon>Actinomycetota</taxon>
        <taxon>Actinomycetes</taxon>
        <taxon>Streptosporangiales</taxon>
        <taxon>Streptosporangiaceae</taxon>
        <taxon>Streptosporangium</taxon>
    </lineage>
</organism>
<name>A0ABQ2RLD2_9ACTN</name>
<dbReference type="Gene3D" id="3.30.750.24">
    <property type="entry name" value="STAS domain"/>
    <property type="match status" value="1"/>
</dbReference>
<accession>A0ABQ2RLD2</accession>
<dbReference type="RefSeq" id="WP_189250915.1">
    <property type="nucleotide sequence ID" value="NZ_BMQJ01000030.1"/>
</dbReference>
<feature type="region of interest" description="Disordered" evidence="3">
    <location>
        <begin position="107"/>
        <end position="140"/>
    </location>
</feature>
<sequence>MTALTVDVRGFPAGTVLEVTGELDFTTVEGFHDVLRRLVLRPGQRLVIDLGGLTFCDSTGITALLAARNVALDAGADIALAAVPAPTLRVLGVIGLDQVFPVHPDAGAAGVPAAPASGPPAREPEPPDSLGTMAWAGPEA</sequence>
<comment type="similarity">
    <text evidence="1 2">Belongs to the anti-sigma-factor antagonist family.</text>
</comment>
<evidence type="ECO:0000256" key="3">
    <source>
        <dbReference type="SAM" id="MobiDB-lite"/>
    </source>
</evidence>
<dbReference type="PANTHER" id="PTHR33495:SF2">
    <property type="entry name" value="ANTI-SIGMA FACTOR ANTAGONIST TM_1081-RELATED"/>
    <property type="match status" value="1"/>
</dbReference>
<dbReference type="Pfam" id="PF13466">
    <property type="entry name" value="STAS_2"/>
    <property type="match status" value="1"/>
</dbReference>
<dbReference type="PANTHER" id="PTHR33495">
    <property type="entry name" value="ANTI-SIGMA FACTOR ANTAGONIST TM_1081-RELATED-RELATED"/>
    <property type="match status" value="1"/>
</dbReference>
<dbReference type="InterPro" id="IPR058548">
    <property type="entry name" value="MlaB-like_STAS"/>
</dbReference>
<evidence type="ECO:0000259" key="4">
    <source>
        <dbReference type="PROSITE" id="PS50801"/>
    </source>
</evidence>
<dbReference type="InterPro" id="IPR036513">
    <property type="entry name" value="STAS_dom_sf"/>
</dbReference>
<evidence type="ECO:0000256" key="2">
    <source>
        <dbReference type="RuleBase" id="RU003749"/>
    </source>
</evidence>
<dbReference type="InterPro" id="IPR002645">
    <property type="entry name" value="STAS_dom"/>
</dbReference>
<evidence type="ECO:0000313" key="5">
    <source>
        <dbReference type="EMBL" id="GGQ31785.1"/>
    </source>
</evidence>
<dbReference type="EMBL" id="BMQJ01000030">
    <property type="protein sequence ID" value="GGQ31785.1"/>
    <property type="molecule type" value="Genomic_DNA"/>
</dbReference>
<gene>
    <name evidence="5" type="ORF">GCM10010140_72260</name>
</gene>
<comment type="caution">
    <text evidence="5">The sequence shown here is derived from an EMBL/GenBank/DDBJ whole genome shotgun (WGS) entry which is preliminary data.</text>
</comment>
<dbReference type="NCBIfam" id="TIGR00377">
    <property type="entry name" value="ant_ant_sig"/>
    <property type="match status" value="1"/>
</dbReference>
<dbReference type="PROSITE" id="PS50801">
    <property type="entry name" value="STAS"/>
    <property type="match status" value="1"/>
</dbReference>
<keyword evidence="6" id="KW-1185">Reference proteome</keyword>